<reference evidence="8 9" key="1">
    <citation type="submission" date="2019-05" db="EMBL/GenBank/DDBJ databases">
        <title>Dyadobacter AR-3-8 sp. nov., isolated from arctic soil.</title>
        <authorList>
            <person name="Chaudhary D.K."/>
        </authorList>
    </citation>
    <scope>NUCLEOTIDE SEQUENCE [LARGE SCALE GENOMIC DNA]</scope>
    <source>
        <strain evidence="8 9">AR-3-8</strain>
    </source>
</reference>
<keyword evidence="3" id="KW-0998">Cell outer membrane</keyword>
<feature type="chain" id="PRO_5020450132" evidence="6">
    <location>
        <begin position="21"/>
        <end position="437"/>
    </location>
</feature>
<feature type="compositionally biased region" description="Low complexity" evidence="5">
    <location>
        <begin position="72"/>
        <end position="87"/>
    </location>
</feature>
<dbReference type="InterPro" id="IPR050330">
    <property type="entry name" value="Bact_OuterMem_StrucFunc"/>
</dbReference>
<keyword evidence="6" id="KW-0732">Signal</keyword>
<dbReference type="RefSeq" id="WP_137341487.1">
    <property type="nucleotide sequence ID" value="NZ_BSQH01000020.1"/>
</dbReference>
<dbReference type="AlphaFoldDB" id="A0A4U6D3K6"/>
<dbReference type="InterPro" id="IPR006665">
    <property type="entry name" value="OmpA-like"/>
</dbReference>
<accession>A0A4U6D3K6</accession>
<evidence type="ECO:0000256" key="1">
    <source>
        <dbReference type="ARBA" id="ARBA00004442"/>
    </source>
</evidence>
<dbReference type="InterPro" id="IPR006664">
    <property type="entry name" value="OMP_bac"/>
</dbReference>
<evidence type="ECO:0000259" key="7">
    <source>
        <dbReference type="PROSITE" id="PS51123"/>
    </source>
</evidence>
<dbReference type="PRINTS" id="PR01021">
    <property type="entry name" value="OMPADOMAIN"/>
</dbReference>
<sequence>MKKLLLLCISLTLFCSTSYSQDILNRVRNKVNQRANQKTDEAINKSLDKAEDAVTGKKADTKTETNPDKQNTSSTTETKSSSAETAAGGPGTELPIKAYLNFDFVPGDSVIFEDNFVGETTEEIPSLWVPTGGVVEITKINGETVTGFLDGFYTGMYPRMKKYNYLTQRFSVEFDYLFRSNKGKKWGQYRGEGSEGALEIVFHSDDKDMDAKQLGDYENGIHIESSGAVTFKEFRGKYKGVDDFGEAEIYDKWVHVSIAATERGMKIYLNNQRIVNAPIASGKAASIKIYSEGNTAEPDGRQLFIRNVQIAGGGKDPYKQLTSTTKATYVARGINFDYNKATLKPESMGEINKIIGILKDHPDLKFEIGGHTDSEGDDAYNLKLSQQRSDAVKAKLVELGVDESRITTKGFGETKPIASNETPEGRASNRRVELVKK</sequence>
<evidence type="ECO:0000256" key="3">
    <source>
        <dbReference type="ARBA" id="ARBA00023237"/>
    </source>
</evidence>
<feature type="region of interest" description="Disordered" evidence="5">
    <location>
        <begin position="410"/>
        <end position="437"/>
    </location>
</feature>
<dbReference type="CDD" id="cd07185">
    <property type="entry name" value="OmpA_C-like"/>
    <property type="match status" value="1"/>
</dbReference>
<organism evidence="8 9">
    <name type="scientific">Dyadobacter frigoris</name>
    <dbReference type="NCBI Taxonomy" id="2576211"/>
    <lineage>
        <taxon>Bacteria</taxon>
        <taxon>Pseudomonadati</taxon>
        <taxon>Bacteroidota</taxon>
        <taxon>Cytophagia</taxon>
        <taxon>Cytophagales</taxon>
        <taxon>Spirosomataceae</taxon>
        <taxon>Dyadobacter</taxon>
    </lineage>
</organism>
<evidence type="ECO:0000256" key="5">
    <source>
        <dbReference type="SAM" id="MobiDB-lite"/>
    </source>
</evidence>
<evidence type="ECO:0000256" key="2">
    <source>
        <dbReference type="ARBA" id="ARBA00023136"/>
    </source>
</evidence>
<protein>
    <submittedName>
        <fullName evidence="8">OmpA family protein</fullName>
    </submittedName>
</protein>
<keyword evidence="2 4" id="KW-0472">Membrane</keyword>
<gene>
    <name evidence="8" type="ORF">FDK13_18450</name>
</gene>
<comment type="caution">
    <text evidence="8">The sequence shown here is derived from an EMBL/GenBank/DDBJ whole genome shotgun (WGS) entry which is preliminary data.</text>
</comment>
<dbReference type="Pfam" id="PF00691">
    <property type="entry name" value="OmpA"/>
    <property type="match status" value="1"/>
</dbReference>
<dbReference type="PROSITE" id="PS51123">
    <property type="entry name" value="OMPA_2"/>
    <property type="match status" value="1"/>
</dbReference>
<name>A0A4U6D3K6_9BACT</name>
<dbReference type="Gene3D" id="3.30.1330.60">
    <property type="entry name" value="OmpA-like domain"/>
    <property type="match status" value="1"/>
</dbReference>
<dbReference type="PANTHER" id="PTHR30329:SF21">
    <property type="entry name" value="LIPOPROTEIN YIAD-RELATED"/>
    <property type="match status" value="1"/>
</dbReference>
<dbReference type="OrthoDB" id="9800869at2"/>
<feature type="region of interest" description="Disordered" evidence="5">
    <location>
        <begin position="32"/>
        <end position="90"/>
    </location>
</feature>
<feature type="compositionally biased region" description="Basic and acidic residues" evidence="5">
    <location>
        <begin position="37"/>
        <end position="67"/>
    </location>
</feature>
<proteinExistence type="predicted"/>
<dbReference type="GO" id="GO:0009279">
    <property type="term" value="C:cell outer membrane"/>
    <property type="evidence" value="ECO:0007669"/>
    <property type="project" value="UniProtKB-SubCell"/>
</dbReference>
<evidence type="ECO:0000256" key="4">
    <source>
        <dbReference type="PROSITE-ProRule" id="PRU00473"/>
    </source>
</evidence>
<evidence type="ECO:0000313" key="8">
    <source>
        <dbReference type="EMBL" id="TKT90945.1"/>
    </source>
</evidence>
<evidence type="ECO:0000256" key="6">
    <source>
        <dbReference type="SAM" id="SignalP"/>
    </source>
</evidence>
<keyword evidence="9" id="KW-1185">Reference proteome</keyword>
<dbReference type="SUPFAM" id="SSF103088">
    <property type="entry name" value="OmpA-like"/>
    <property type="match status" value="1"/>
</dbReference>
<dbReference type="Proteomes" id="UP000304900">
    <property type="component" value="Unassembled WGS sequence"/>
</dbReference>
<dbReference type="EMBL" id="SZVO01000008">
    <property type="protein sequence ID" value="TKT90945.1"/>
    <property type="molecule type" value="Genomic_DNA"/>
</dbReference>
<dbReference type="PANTHER" id="PTHR30329">
    <property type="entry name" value="STATOR ELEMENT OF FLAGELLAR MOTOR COMPLEX"/>
    <property type="match status" value="1"/>
</dbReference>
<feature type="signal peptide" evidence="6">
    <location>
        <begin position="1"/>
        <end position="20"/>
    </location>
</feature>
<dbReference type="InterPro" id="IPR036737">
    <property type="entry name" value="OmpA-like_sf"/>
</dbReference>
<evidence type="ECO:0000313" key="9">
    <source>
        <dbReference type="Proteomes" id="UP000304900"/>
    </source>
</evidence>
<comment type="subcellular location">
    <subcellularLocation>
        <location evidence="1">Cell outer membrane</location>
    </subcellularLocation>
</comment>
<feature type="domain" description="OmpA-like" evidence="7">
    <location>
        <begin position="323"/>
        <end position="437"/>
    </location>
</feature>